<dbReference type="Proteomes" id="UP000183859">
    <property type="component" value="Chromosome"/>
</dbReference>
<accession>A0A1L3I156</accession>
<protein>
    <submittedName>
        <fullName evidence="1">Uncharacterized protein</fullName>
    </submittedName>
</protein>
<keyword evidence="2" id="KW-1185">Reference proteome</keyword>
<name>A0A1L3I156_9RHOB</name>
<organism evidence="1 2">
    <name type="scientific">Phaeobacter porticola</name>
    <dbReference type="NCBI Taxonomy" id="1844006"/>
    <lineage>
        <taxon>Bacteria</taxon>
        <taxon>Pseudomonadati</taxon>
        <taxon>Pseudomonadota</taxon>
        <taxon>Alphaproteobacteria</taxon>
        <taxon>Rhodobacterales</taxon>
        <taxon>Roseobacteraceae</taxon>
        <taxon>Phaeobacter</taxon>
    </lineage>
</organism>
<sequence>MCIEGNHLAQSPFSYPGDDDTPYLQHFDGKFTSVFVALNPFLKLPDHPPWQNGEWQPDSTVLAAKLKGASCGVSWAEIALLCDFSSPSQVNRALRLTGSKRISAKYANPGDTARMLEICATQNIHLPDEGCSSPLLELSMGSFAQALGQDRLISAGHFGSSPNKIQALDLLDKQQGCIELWSVDRSLYCAINIDYHYHLICQTDESLRLAKPEDYFEGFYADTTTNDFWGIGDFSGAEQIL</sequence>
<dbReference type="STRING" id="1844006.PhaeoP97_00393"/>
<evidence type="ECO:0000313" key="2">
    <source>
        <dbReference type="Proteomes" id="UP000183859"/>
    </source>
</evidence>
<proteinExistence type="predicted"/>
<reference evidence="2" key="1">
    <citation type="submission" date="2016-07" db="EMBL/GenBank/DDBJ databases">
        <title>Phaeobacter portensis sp. nov., a tropodithietic acid producing bacterium isolated from a German harbor.</title>
        <authorList>
            <person name="Freese H.M."/>
            <person name="Bunk B."/>
            <person name="Breider S."/>
            <person name="Brinkhoff T."/>
        </authorList>
    </citation>
    <scope>NUCLEOTIDE SEQUENCE [LARGE SCALE GENOMIC DNA]</scope>
    <source>
        <strain evidence="2">P97</strain>
    </source>
</reference>
<dbReference type="AlphaFoldDB" id="A0A1L3I156"/>
<gene>
    <name evidence="1" type="ORF">PhaeoP97_00393</name>
</gene>
<dbReference type="KEGG" id="php:PhaeoP97_00393"/>
<evidence type="ECO:0000313" key="1">
    <source>
        <dbReference type="EMBL" id="APG45843.1"/>
    </source>
</evidence>
<dbReference type="EMBL" id="CP016364">
    <property type="protein sequence ID" value="APG45843.1"/>
    <property type="molecule type" value="Genomic_DNA"/>
</dbReference>